<feature type="domain" description="Peptidase S74" evidence="2">
    <location>
        <begin position="1358"/>
        <end position="1451"/>
    </location>
</feature>
<dbReference type="KEGG" id="psti:SOO65_09230"/>
<protein>
    <submittedName>
        <fullName evidence="3">Tail fiber domain-containing protein</fullName>
    </submittedName>
</protein>
<gene>
    <name evidence="3" type="ORF">SOO65_09230</name>
</gene>
<dbReference type="EMBL" id="CP139487">
    <property type="protein sequence ID" value="WPU66931.1"/>
    <property type="molecule type" value="Genomic_DNA"/>
</dbReference>
<evidence type="ECO:0000256" key="1">
    <source>
        <dbReference type="SAM" id="Coils"/>
    </source>
</evidence>
<sequence>MSVNLKSYLEMIKTSFLTILILMFVTSCNNVGNIFGGNIVVNVKDKDHPPYIEQVKVQNDQIVVSGKNLDRVVLAKVGSHDFQIESKTSDKLILNAKSALSFLVGSALNLVVSNSEASATFPLTFELQNGQVTASKLHHMNASTGDFLQFNGSAWAPASLSTNQVYVGTYNATTDTPNLSAGVAAAGTYYIVTTAGTQDLGSGIMNFDVGDWVISDGTNWSKVAVGTNTVSNFNGRTGAVVPLSGDYSWSMLTKAAGKLTGSKLQEIADVDVAGIQDGDMLIWNAGALKWESAPQPSVSIPAGSVTNTQLATSAVDSSKIVDGSIVNADISATAAIDQSKISNLTTDLSNKEPKITAGTAAQYWSGTKAWQNLNPAVIGSTLTGYSASAGAITAADSILSAINKLSGNIGLATASQGNYVLKAGDTMSGPLAMGGNKVTGVADPTALQDAATKNYVDTQLSSNSYWAKTGSDINYSAGQVGVGVASFYPDMKLQIEQRLTNAVGRALNADTRQHSSANGNFSALGGVFKAQATVDAGVTNSGSVSGSWSVGFRNNIPGTIDNGTLASLRAAYFQYGHYDTEAASAPSTTEVIGLYLSPYYKKGTITNLYDIYAHPGSPGGTVTNFYGLFFGGSHKKHYLEGNLGLNKTDPTEKLDVIGNIAVDGKVRFKSDNTNFVELRAPASLAGTIAFNLPGTAGSSGQALVTDGAGNLSWSTVSSGAIADGSVSYAKLNLANGDIPLAKLAGASDVTKYLKGDKSWGTFITDVLASTFATVTPLNTAIANGDSLQTVVNKTQGQINNLVTNSLNKTGTDSVTGTMTIAPAGMLKISTTASGADLTEATNVQYVQNYVQSFGQWDKNGSALYTNKFVGFNNNSPSTFFHAIGTGSADDDLMIDSFSDTAESAIMLRRARGTAAAPTPPLANDRLGFLGFRALTAAPNTYVEMARVQGLAETDIATSMTGFLQFWTRNNGSYTEKMRITGAGNVGIGTTTPDKKLVVTDTAVTADGARSPVAEFNATATAASGGAKRGIVLYGAGFTGSLGIGKNTNAPLHFLSFAGTELATIMDNGNFGIGVNAPSYPLQVETTNTDTSSASQIAQAVNVFNLNPTAASSANYYSHYNVTKPMGAQNFTGYIQGDRVIIDNANTGTIANIYGQYTAVTNTSTGTVTLANGSRNNVINSSSGIITSARGGSFGVQNSGTGTITNAYGLQVDPLSNASGTVTNYYGLHIGGSGTVATNRWGVYVADGANYFGGTVGIGTTPSLASGLHVKGTGGIAAFQAAGTTDHGYITFFVDTDNPNTRSGYIGYPSAGSTVLTVSNELGNAVQIGHSSLKNDLVVNGTATTCAIGNGVASTSCTSDARLKDNVRVIPDALRKFLNLEGVFFDWNKNANTPGKPGMGVIAQKVEKEFPLAVTTDKKTGYKQVDYASLISPLIEAFKSFYQEFQGTKRSIASYEKKQVELESRVKTLEEQNKQLLNIICRKDPAACKAP</sequence>
<accession>A0AAX4HVC5</accession>
<keyword evidence="4" id="KW-1185">Reference proteome</keyword>
<dbReference type="InterPro" id="IPR030392">
    <property type="entry name" value="S74_ICA"/>
</dbReference>
<dbReference type="Gene3D" id="1.10.10.10">
    <property type="entry name" value="Winged helix-like DNA-binding domain superfamily/Winged helix DNA-binding domain"/>
    <property type="match status" value="1"/>
</dbReference>
<feature type="coiled-coil region" evidence="1">
    <location>
        <begin position="1451"/>
        <end position="1478"/>
    </location>
</feature>
<dbReference type="InterPro" id="IPR036388">
    <property type="entry name" value="WH-like_DNA-bd_sf"/>
</dbReference>
<dbReference type="PROSITE" id="PS51688">
    <property type="entry name" value="ICA"/>
    <property type="match status" value="1"/>
</dbReference>
<dbReference type="PROSITE" id="PS51257">
    <property type="entry name" value="PROKAR_LIPOPROTEIN"/>
    <property type="match status" value="1"/>
</dbReference>
<dbReference type="Pfam" id="PF13884">
    <property type="entry name" value="Peptidase_S74"/>
    <property type="match status" value="1"/>
</dbReference>
<keyword evidence="1" id="KW-0175">Coiled coil</keyword>
<organism evidence="3 4">
    <name type="scientific">Peredibacter starrii</name>
    <dbReference type="NCBI Taxonomy" id="28202"/>
    <lineage>
        <taxon>Bacteria</taxon>
        <taxon>Pseudomonadati</taxon>
        <taxon>Bdellovibrionota</taxon>
        <taxon>Bacteriovoracia</taxon>
        <taxon>Bacteriovoracales</taxon>
        <taxon>Bacteriovoracaceae</taxon>
        <taxon>Peredibacter</taxon>
    </lineage>
</organism>
<name>A0AAX4HVC5_9BACT</name>
<evidence type="ECO:0000313" key="3">
    <source>
        <dbReference type="EMBL" id="WPU66931.1"/>
    </source>
</evidence>
<evidence type="ECO:0000313" key="4">
    <source>
        <dbReference type="Proteomes" id="UP001324634"/>
    </source>
</evidence>
<reference evidence="3 4" key="1">
    <citation type="submission" date="2023-11" db="EMBL/GenBank/DDBJ databases">
        <title>Peredibacter starrii A3.12.</title>
        <authorList>
            <person name="Mitchell R.J."/>
        </authorList>
    </citation>
    <scope>NUCLEOTIDE SEQUENCE [LARGE SCALE GENOMIC DNA]</scope>
    <source>
        <strain evidence="3 4">A3.12</strain>
    </source>
</reference>
<evidence type="ECO:0000259" key="2">
    <source>
        <dbReference type="PROSITE" id="PS51688"/>
    </source>
</evidence>
<dbReference type="Proteomes" id="UP001324634">
    <property type="component" value="Chromosome"/>
</dbReference>
<proteinExistence type="predicted"/>
<dbReference type="RefSeq" id="WP_321399622.1">
    <property type="nucleotide sequence ID" value="NZ_CP139487.1"/>
</dbReference>